<evidence type="ECO:0000313" key="2">
    <source>
        <dbReference type="Proteomes" id="UP000728185"/>
    </source>
</evidence>
<evidence type="ECO:0000313" key="1">
    <source>
        <dbReference type="EMBL" id="KAA0187908.1"/>
    </source>
</evidence>
<protein>
    <submittedName>
        <fullName evidence="1">Uncharacterized protein</fullName>
    </submittedName>
</protein>
<dbReference type="Proteomes" id="UP000728185">
    <property type="component" value="Unassembled WGS sequence"/>
</dbReference>
<dbReference type="AlphaFoldDB" id="A0A8E0VH18"/>
<organism evidence="1 2">
    <name type="scientific">Fasciolopsis buskii</name>
    <dbReference type="NCBI Taxonomy" id="27845"/>
    <lineage>
        <taxon>Eukaryota</taxon>
        <taxon>Metazoa</taxon>
        <taxon>Spiralia</taxon>
        <taxon>Lophotrochozoa</taxon>
        <taxon>Platyhelminthes</taxon>
        <taxon>Trematoda</taxon>
        <taxon>Digenea</taxon>
        <taxon>Plagiorchiida</taxon>
        <taxon>Echinostomata</taxon>
        <taxon>Echinostomatoidea</taxon>
        <taxon>Fasciolidae</taxon>
        <taxon>Fasciolopsis</taxon>
    </lineage>
</organism>
<accession>A0A8E0VH18</accession>
<proteinExistence type="predicted"/>
<sequence>MHSSCVYLLELHQSISSLESAVKQLCQCVNKRPSWDVNELAEDEENWTPQGEWDPSLSGLKVSNADGGVGKNSFEHPDDDNIDADYYGFVSLGCRKL</sequence>
<gene>
    <name evidence="1" type="ORF">FBUS_03285</name>
</gene>
<name>A0A8E0VH18_9TREM</name>
<dbReference type="EMBL" id="LUCM01008791">
    <property type="protein sequence ID" value="KAA0187908.1"/>
    <property type="molecule type" value="Genomic_DNA"/>
</dbReference>
<reference evidence="1" key="1">
    <citation type="submission" date="2019-05" db="EMBL/GenBank/DDBJ databases">
        <title>Annotation for the trematode Fasciolopsis buski.</title>
        <authorList>
            <person name="Choi Y.-J."/>
        </authorList>
    </citation>
    <scope>NUCLEOTIDE SEQUENCE</scope>
    <source>
        <strain evidence="1">HT</strain>
        <tissue evidence="1">Whole worm</tissue>
    </source>
</reference>
<comment type="caution">
    <text evidence="1">The sequence shown here is derived from an EMBL/GenBank/DDBJ whole genome shotgun (WGS) entry which is preliminary data.</text>
</comment>
<keyword evidence="2" id="KW-1185">Reference proteome</keyword>